<evidence type="ECO:0000313" key="8">
    <source>
        <dbReference type="Proteomes" id="UP000625316"/>
    </source>
</evidence>
<keyword evidence="4 5" id="KW-0472">Membrane</keyword>
<evidence type="ECO:0000256" key="2">
    <source>
        <dbReference type="ARBA" id="ARBA00022692"/>
    </source>
</evidence>
<dbReference type="Pfam" id="PF01957">
    <property type="entry name" value="NfeD"/>
    <property type="match status" value="1"/>
</dbReference>
<name>A0A928VRF2_9CYAN</name>
<keyword evidence="2 5" id="KW-0812">Transmembrane</keyword>
<dbReference type="InterPro" id="IPR012340">
    <property type="entry name" value="NA-bd_OB-fold"/>
</dbReference>
<evidence type="ECO:0000259" key="6">
    <source>
        <dbReference type="Pfam" id="PF01957"/>
    </source>
</evidence>
<dbReference type="RefSeq" id="WP_264326006.1">
    <property type="nucleotide sequence ID" value="NZ_JADEXQ010000055.1"/>
</dbReference>
<feature type="transmembrane region" description="Helical" evidence="5">
    <location>
        <begin position="40"/>
        <end position="59"/>
    </location>
</feature>
<dbReference type="InterPro" id="IPR002810">
    <property type="entry name" value="NfeD-like_C"/>
</dbReference>
<dbReference type="InterPro" id="IPR052165">
    <property type="entry name" value="Membrane_assoc_protease"/>
</dbReference>
<organism evidence="7 8">
    <name type="scientific">Romeriopsis navalis LEGE 11480</name>
    <dbReference type="NCBI Taxonomy" id="2777977"/>
    <lineage>
        <taxon>Bacteria</taxon>
        <taxon>Bacillati</taxon>
        <taxon>Cyanobacteriota</taxon>
        <taxon>Cyanophyceae</taxon>
        <taxon>Leptolyngbyales</taxon>
        <taxon>Leptolyngbyaceae</taxon>
        <taxon>Romeriopsis</taxon>
        <taxon>Romeriopsis navalis</taxon>
    </lineage>
</organism>
<dbReference type="PANTHER" id="PTHR33507:SF3">
    <property type="entry name" value="INNER MEMBRANE PROTEIN YBBJ"/>
    <property type="match status" value="1"/>
</dbReference>
<keyword evidence="3 5" id="KW-1133">Transmembrane helix</keyword>
<dbReference type="Proteomes" id="UP000625316">
    <property type="component" value="Unassembled WGS sequence"/>
</dbReference>
<comment type="subcellular location">
    <subcellularLocation>
        <location evidence="1">Membrane</location>
        <topology evidence="1">Multi-pass membrane protein</topology>
    </subcellularLocation>
</comment>
<sequence>MIWFLIGAALCILEAVFPTAFVALVAGVSALIVAFIAQWLPIGLQIAVWLILTGLGIYFSRSLVNQRATQHFDAQDGQMITDIVPGKPGRVLYEGNSWAGRCEDPTLAIAAGEHVLIVGRKGTTLLVLPESDPRH</sequence>
<evidence type="ECO:0000256" key="1">
    <source>
        <dbReference type="ARBA" id="ARBA00004141"/>
    </source>
</evidence>
<gene>
    <name evidence="7" type="ORF">IQ266_15695</name>
</gene>
<dbReference type="AlphaFoldDB" id="A0A928VRF2"/>
<dbReference type="EMBL" id="JADEXQ010000055">
    <property type="protein sequence ID" value="MBE9031177.1"/>
    <property type="molecule type" value="Genomic_DNA"/>
</dbReference>
<dbReference type="Gene3D" id="2.40.50.140">
    <property type="entry name" value="Nucleic acid-binding proteins"/>
    <property type="match status" value="1"/>
</dbReference>
<dbReference type="GO" id="GO:0005886">
    <property type="term" value="C:plasma membrane"/>
    <property type="evidence" value="ECO:0007669"/>
    <property type="project" value="TreeGrafter"/>
</dbReference>
<accession>A0A928VRF2</accession>
<evidence type="ECO:0000256" key="3">
    <source>
        <dbReference type="ARBA" id="ARBA00022989"/>
    </source>
</evidence>
<evidence type="ECO:0000313" key="7">
    <source>
        <dbReference type="EMBL" id="MBE9031177.1"/>
    </source>
</evidence>
<feature type="domain" description="NfeD-like C-terminal" evidence="6">
    <location>
        <begin position="80"/>
        <end position="127"/>
    </location>
</feature>
<keyword evidence="8" id="KW-1185">Reference proteome</keyword>
<proteinExistence type="predicted"/>
<comment type="caution">
    <text evidence="7">The sequence shown here is derived from an EMBL/GenBank/DDBJ whole genome shotgun (WGS) entry which is preliminary data.</text>
</comment>
<protein>
    <submittedName>
        <fullName evidence="7">NfeD family protein</fullName>
    </submittedName>
</protein>
<reference evidence="7" key="1">
    <citation type="submission" date="2020-10" db="EMBL/GenBank/DDBJ databases">
        <authorList>
            <person name="Castelo-Branco R."/>
            <person name="Eusebio N."/>
            <person name="Adriana R."/>
            <person name="Vieira A."/>
            <person name="Brugerolle De Fraissinette N."/>
            <person name="Rezende De Castro R."/>
            <person name="Schneider M.P."/>
            <person name="Vasconcelos V."/>
            <person name="Leao P.N."/>
        </authorList>
    </citation>
    <scope>NUCLEOTIDE SEQUENCE</scope>
    <source>
        <strain evidence="7">LEGE 11480</strain>
    </source>
</reference>
<dbReference type="PANTHER" id="PTHR33507">
    <property type="entry name" value="INNER MEMBRANE PROTEIN YBBJ"/>
    <property type="match status" value="1"/>
</dbReference>
<evidence type="ECO:0000256" key="4">
    <source>
        <dbReference type="ARBA" id="ARBA00023136"/>
    </source>
</evidence>
<evidence type="ECO:0000256" key="5">
    <source>
        <dbReference type="SAM" id="Phobius"/>
    </source>
</evidence>